<organism evidence="1 2">
    <name type="scientific">Photobacterium galatheae</name>
    <dbReference type="NCBI Taxonomy" id="1654360"/>
    <lineage>
        <taxon>Bacteria</taxon>
        <taxon>Pseudomonadati</taxon>
        <taxon>Pseudomonadota</taxon>
        <taxon>Gammaproteobacteria</taxon>
        <taxon>Vibrionales</taxon>
        <taxon>Vibrionaceae</taxon>
        <taxon>Photobacterium</taxon>
    </lineage>
</organism>
<sequence length="73" mass="7871">MFSLMLDGHRAAARLKRGDLVSISGSPADIAPLEAISKQPDGSVWLNPIGQGKFQVNQFQQIAVYSLCRGTGR</sequence>
<protein>
    <submittedName>
        <fullName evidence="1">Uncharacterized protein</fullName>
    </submittedName>
</protein>
<dbReference type="EMBL" id="JMIB01000023">
    <property type="protein sequence ID" value="KDM91380.1"/>
    <property type="molecule type" value="Genomic_DNA"/>
</dbReference>
<proteinExistence type="predicted"/>
<evidence type="ECO:0000313" key="2">
    <source>
        <dbReference type="Proteomes" id="UP000027192"/>
    </source>
</evidence>
<accession>A0A066RLQ5</accession>
<reference evidence="1 2" key="1">
    <citation type="submission" date="2014-04" db="EMBL/GenBank/DDBJ databases">
        <title>Draft genome sequence of Photobacterium halotolerans S2753: a solonamide, ngercheumicin and holomycin producer.</title>
        <authorList>
            <person name="Machado H.R."/>
            <person name="Gram L."/>
        </authorList>
    </citation>
    <scope>NUCLEOTIDE SEQUENCE [LARGE SCALE GENOMIC DNA]</scope>
    <source>
        <strain evidence="1 2">S2753</strain>
    </source>
</reference>
<gene>
    <name evidence="1" type="ORF">EA58_12535</name>
</gene>
<dbReference type="AlphaFoldDB" id="A0A066RLQ5"/>
<comment type="caution">
    <text evidence="1">The sequence shown here is derived from an EMBL/GenBank/DDBJ whole genome shotgun (WGS) entry which is preliminary data.</text>
</comment>
<keyword evidence="2" id="KW-1185">Reference proteome</keyword>
<dbReference type="OrthoDB" id="9849342at2"/>
<dbReference type="Proteomes" id="UP000027192">
    <property type="component" value="Unassembled WGS sequence"/>
</dbReference>
<name>A0A066RLQ5_9GAMM</name>
<evidence type="ECO:0000313" key="1">
    <source>
        <dbReference type="EMBL" id="KDM91380.1"/>
    </source>
</evidence>
<dbReference type="STRING" id="1654360.EA58_12535"/>
<dbReference type="RefSeq" id="WP_036752918.1">
    <property type="nucleotide sequence ID" value="NZ_JAGSGC010000027.1"/>
</dbReference>